<dbReference type="EMBL" id="AGEE01000019">
    <property type="protein sequence ID" value="EHO11807.1"/>
    <property type="molecule type" value="Genomic_DNA"/>
</dbReference>
<evidence type="ECO:0000256" key="1">
    <source>
        <dbReference type="SAM" id="SignalP"/>
    </source>
</evidence>
<comment type="caution">
    <text evidence="2">The sequence shown here is derived from an EMBL/GenBank/DDBJ whole genome shotgun (WGS) entry which is preliminary data.</text>
</comment>
<keyword evidence="1" id="KW-0732">Signal</keyword>
<dbReference type="AlphaFoldDB" id="A0AAV3F2M2"/>
<reference evidence="2 3" key="1">
    <citation type="submission" date="2011-11" db="EMBL/GenBank/DDBJ databases">
        <title>The Genome Sequence of Myroides odoratimimus CIP 101113.</title>
        <authorList>
            <person name="Earl A."/>
            <person name="Ward D."/>
            <person name="Feldgarden M."/>
            <person name="Gevers D."/>
            <person name="Huys G."/>
            <person name="Young S.K."/>
            <person name="Zeng Q."/>
            <person name="Gargeya S."/>
            <person name="Fitzgerald M."/>
            <person name="Haas B."/>
            <person name="Abouelleil A."/>
            <person name="Alvarado L."/>
            <person name="Arachchi H.M."/>
            <person name="Berlin A."/>
            <person name="Brown A."/>
            <person name="Chapman S.B."/>
            <person name="Chen Z."/>
            <person name="Dunbar C."/>
            <person name="Freedman E."/>
            <person name="Gearin G."/>
            <person name="Goldberg J."/>
            <person name="Griggs A."/>
            <person name="Gujja S."/>
            <person name="Heiman D."/>
            <person name="Howarth C."/>
            <person name="Larson L."/>
            <person name="Lui A."/>
            <person name="MacDonald P.J.P."/>
            <person name="Montmayeur A."/>
            <person name="Murphy C."/>
            <person name="Neiman D."/>
            <person name="Pearson M."/>
            <person name="Priest M."/>
            <person name="Roberts A."/>
            <person name="Saif S."/>
            <person name="Shea T."/>
            <person name="Shenoy N."/>
            <person name="Sisk P."/>
            <person name="Stolte C."/>
            <person name="Sykes S."/>
            <person name="Wortman J."/>
            <person name="Nusbaum C."/>
            <person name="Birren B."/>
        </authorList>
    </citation>
    <scope>NUCLEOTIDE SEQUENCE [LARGE SCALE GENOMIC DNA]</scope>
    <source>
        <strain evidence="2 3">CIP 101113</strain>
    </source>
</reference>
<protein>
    <submittedName>
        <fullName evidence="2">Uncharacterized protein</fullName>
    </submittedName>
</protein>
<feature type="chain" id="PRO_5043393950" evidence="1">
    <location>
        <begin position="24"/>
        <end position="319"/>
    </location>
</feature>
<organism evidence="2 3">
    <name type="scientific">Myroides odoratimimus CIP 101113</name>
    <dbReference type="NCBI Taxonomy" id="883154"/>
    <lineage>
        <taxon>Bacteria</taxon>
        <taxon>Pseudomonadati</taxon>
        <taxon>Bacteroidota</taxon>
        <taxon>Flavobacteriia</taxon>
        <taxon>Flavobacteriales</taxon>
        <taxon>Flavobacteriaceae</taxon>
        <taxon>Myroides</taxon>
    </lineage>
</organism>
<name>A0AAV3F2M2_9FLAO</name>
<feature type="non-terminal residue" evidence="2">
    <location>
        <position position="319"/>
    </location>
</feature>
<dbReference type="Proteomes" id="UP000004834">
    <property type="component" value="Unassembled WGS sequence"/>
</dbReference>
<feature type="signal peptide" evidence="1">
    <location>
        <begin position="1"/>
        <end position="23"/>
    </location>
</feature>
<proteinExistence type="predicted"/>
<gene>
    <name evidence="2" type="ORF">HMPREF9715_01960</name>
</gene>
<evidence type="ECO:0000313" key="2">
    <source>
        <dbReference type="EMBL" id="EHO11807.1"/>
    </source>
</evidence>
<evidence type="ECO:0000313" key="3">
    <source>
        <dbReference type="Proteomes" id="UP000004834"/>
    </source>
</evidence>
<accession>A0AAV3F2M2</accession>
<sequence>MLKYMKKRLLPVALLLGTFATNAQVGIGTATPNKSAELLIESKDRGLLIPNVALESTKDKVTIRNGNVQSLLVYATKKQGDITPGYYYWDIDKWSRLTADKDIPQIVVNNFEEIVNMDGDKVKNIIKNIIKNTEGNVIYEGDKFYTYVKDGDKIIKQEIKEKLTTIVQDEKTGDYIYYNENSVDRNGNIIGEGVRIKIKETVINKFGDIINNKTVQEHITNYLDGTYVGGNVYYDGDKLTYVTKEGERKEVSIKEVITANESKTAIITVANKQYYVSEEYLIANNDIIPSNVDPLNLSKGIYAIDVVGGVINNFEEIVT</sequence>